<dbReference type="EMBL" id="MN081869">
    <property type="protein sequence ID" value="QEA08284.1"/>
    <property type="molecule type" value="Genomic_DNA"/>
</dbReference>
<keyword evidence="1" id="KW-0812">Transmembrane</keyword>
<reference evidence="2" key="1">
    <citation type="journal article" date="2019" name="Viruses">
        <title>Detection and Characterization of Invertebrate Iridoviruses Found in Reptiles and Prey Insects in Europe over the Past Two Decades.</title>
        <authorList>
            <person name="Papp T."/>
            <person name="Marschang R.E."/>
        </authorList>
    </citation>
    <scope>NUCLEOTIDE SEQUENCE</scope>
    <source>
        <strain evidence="2">Liz-CrIV</strain>
    </source>
</reference>
<keyword evidence="1" id="KW-0472">Membrane</keyword>
<evidence type="ECO:0000256" key="1">
    <source>
        <dbReference type="SAM" id="Phobius"/>
    </source>
</evidence>
<evidence type="ECO:0000313" key="2">
    <source>
        <dbReference type="EMBL" id="QEA08284.1"/>
    </source>
</evidence>
<name>A0A5B8RKT5_9VIRU</name>
<feature type="transmembrane region" description="Helical" evidence="1">
    <location>
        <begin position="6"/>
        <end position="23"/>
    </location>
</feature>
<keyword evidence="1" id="KW-1133">Transmembrane helix</keyword>
<protein>
    <submittedName>
        <fullName evidence="2">Uncharacterized protein</fullName>
    </submittedName>
</protein>
<proteinExistence type="predicted"/>
<organism evidence="2">
    <name type="scientific">Iridovirus Liz-CrIV</name>
    <dbReference type="NCBI Taxonomy" id="2594309"/>
    <lineage>
        <taxon>Viruses</taxon>
        <taxon>Varidnaviria</taxon>
        <taxon>Bamfordvirae</taxon>
        <taxon>Nucleocytoviricota</taxon>
        <taxon>Megaviricetes</taxon>
        <taxon>Pimascovirales</taxon>
        <taxon>Pimascovirales incertae sedis</taxon>
        <taxon>Iridoviridae</taxon>
    </lineage>
</organism>
<accession>A0A5B8RKT5</accession>
<sequence>MKELIFFFLIIVILFIIFMVVSSKQTKTFGRNEEPFLQIKNNLGWGGCGLTNWF</sequence>